<sequence>MSYGVQFTNNNNVVTLDSEFSRLMVIASGRYAPTQEAGLGSVTTFARPVTSEEPPLVFVRPDTINGIAGLCRMRVLGSAGNWTGFYVRAYDVNAAGLNGRYFVAAFGAQPVAQYGMRLWDGAGKLLFDSGTPNATFTRAFQNWNYVRYDTSQQGLTRIFYSVPFNFPENEFMLLNTFGMPMTSGSGIPRELYCWWDFPNSTLYAITVAASNPFAFFLPAVFAKQAA</sequence>
<dbReference type="RefSeq" id="WP_150635451.1">
    <property type="nucleotide sequence ID" value="NZ_CABVIC010000001.1"/>
</dbReference>
<proteinExistence type="predicted"/>
<gene>
    <name evidence="1" type="ORF">PS847_01203</name>
</gene>
<evidence type="ECO:0000313" key="2">
    <source>
        <dbReference type="Proteomes" id="UP000326067"/>
    </source>
</evidence>
<evidence type="ECO:0000313" key="1">
    <source>
        <dbReference type="EMBL" id="VVO68950.1"/>
    </source>
</evidence>
<protein>
    <submittedName>
        <fullName evidence="1">Uncharacterized protein</fullName>
    </submittedName>
</protein>
<dbReference type="AlphaFoldDB" id="A0A5E7HXZ6"/>
<organism evidence="1 2">
    <name type="scientific">Pseudomonas fluorescens</name>
    <dbReference type="NCBI Taxonomy" id="294"/>
    <lineage>
        <taxon>Bacteria</taxon>
        <taxon>Pseudomonadati</taxon>
        <taxon>Pseudomonadota</taxon>
        <taxon>Gammaproteobacteria</taxon>
        <taxon>Pseudomonadales</taxon>
        <taxon>Pseudomonadaceae</taxon>
        <taxon>Pseudomonas</taxon>
    </lineage>
</organism>
<dbReference type="EMBL" id="CABVIC010000001">
    <property type="protein sequence ID" value="VVO68950.1"/>
    <property type="molecule type" value="Genomic_DNA"/>
</dbReference>
<name>A0A5E7HXZ6_PSEFL</name>
<dbReference type="Proteomes" id="UP000326067">
    <property type="component" value="Unassembled WGS sequence"/>
</dbReference>
<accession>A0A5E7HXZ6</accession>
<reference evidence="1 2" key="1">
    <citation type="submission" date="2019-09" db="EMBL/GenBank/DDBJ databases">
        <authorList>
            <person name="Chandra G."/>
            <person name="Truman W A."/>
        </authorList>
    </citation>
    <scope>NUCLEOTIDE SEQUENCE [LARGE SCALE GENOMIC DNA]</scope>
    <source>
        <strain evidence="1">PS847</strain>
    </source>
</reference>